<proteinExistence type="predicted"/>
<organism evidence="1 2">
    <name type="scientific">Lihuaxuella thermophila</name>
    <dbReference type="NCBI Taxonomy" id="1173111"/>
    <lineage>
        <taxon>Bacteria</taxon>
        <taxon>Bacillati</taxon>
        <taxon>Bacillota</taxon>
        <taxon>Bacilli</taxon>
        <taxon>Bacillales</taxon>
        <taxon>Thermoactinomycetaceae</taxon>
        <taxon>Lihuaxuella</taxon>
    </lineage>
</organism>
<dbReference type="Proteomes" id="UP000199695">
    <property type="component" value="Unassembled WGS sequence"/>
</dbReference>
<evidence type="ECO:0000313" key="2">
    <source>
        <dbReference type="Proteomes" id="UP000199695"/>
    </source>
</evidence>
<keyword evidence="2" id="KW-1185">Reference proteome</keyword>
<sequence length="79" mass="9568">MRLFQKETKSHLEPIKYWYDWSEQKLVVLHCPSGKTKKIKNPKRIERFLQAYEATLVECKGVTEDIDRLHLFKKVRVHK</sequence>
<dbReference type="EMBL" id="FOCQ01000021">
    <property type="protein sequence ID" value="SEN74661.1"/>
    <property type="molecule type" value="Genomic_DNA"/>
</dbReference>
<accession>A0A1H8J1V9</accession>
<dbReference type="AlphaFoldDB" id="A0A1H8J1V9"/>
<reference evidence="1 2" key="1">
    <citation type="submission" date="2016-10" db="EMBL/GenBank/DDBJ databases">
        <authorList>
            <person name="de Groot N.N."/>
        </authorList>
    </citation>
    <scope>NUCLEOTIDE SEQUENCE [LARGE SCALE GENOMIC DNA]</scope>
    <source>
        <strain evidence="1 2">DSM 46701</strain>
    </source>
</reference>
<evidence type="ECO:0000313" key="1">
    <source>
        <dbReference type="EMBL" id="SEN74661.1"/>
    </source>
</evidence>
<name>A0A1H8J1V9_9BACL</name>
<dbReference type="STRING" id="1173111.SAMN05444955_1212"/>
<protein>
    <submittedName>
        <fullName evidence="1">Uncharacterized protein</fullName>
    </submittedName>
</protein>
<gene>
    <name evidence="1" type="ORF">SAMN05444955_1212</name>
</gene>